<organism evidence="2">
    <name type="scientific">Sesamum latifolium</name>
    <dbReference type="NCBI Taxonomy" id="2727402"/>
    <lineage>
        <taxon>Eukaryota</taxon>
        <taxon>Viridiplantae</taxon>
        <taxon>Streptophyta</taxon>
        <taxon>Embryophyta</taxon>
        <taxon>Tracheophyta</taxon>
        <taxon>Spermatophyta</taxon>
        <taxon>Magnoliopsida</taxon>
        <taxon>eudicotyledons</taxon>
        <taxon>Gunneridae</taxon>
        <taxon>Pentapetalae</taxon>
        <taxon>asterids</taxon>
        <taxon>lamiids</taxon>
        <taxon>Lamiales</taxon>
        <taxon>Pedaliaceae</taxon>
        <taxon>Sesamum</taxon>
    </lineage>
</organism>
<dbReference type="InterPro" id="IPR002156">
    <property type="entry name" value="RNaseH_domain"/>
</dbReference>
<dbReference type="Pfam" id="PF13456">
    <property type="entry name" value="RVT_3"/>
    <property type="match status" value="1"/>
</dbReference>
<protein>
    <submittedName>
        <fullName evidence="2">Ribonuclease H protein</fullName>
    </submittedName>
</protein>
<name>A0AAW2VE36_9LAMI</name>
<dbReference type="CDD" id="cd06222">
    <property type="entry name" value="RNase_H_like"/>
    <property type="match status" value="1"/>
</dbReference>
<reference evidence="2" key="2">
    <citation type="journal article" date="2024" name="Plant">
        <title>Genomic evolution and insights into agronomic trait innovations of Sesamum species.</title>
        <authorList>
            <person name="Miao H."/>
            <person name="Wang L."/>
            <person name="Qu L."/>
            <person name="Liu H."/>
            <person name="Sun Y."/>
            <person name="Le M."/>
            <person name="Wang Q."/>
            <person name="Wei S."/>
            <person name="Zheng Y."/>
            <person name="Lin W."/>
            <person name="Duan Y."/>
            <person name="Cao H."/>
            <person name="Xiong S."/>
            <person name="Wang X."/>
            <person name="Wei L."/>
            <person name="Li C."/>
            <person name="Ma Q."/>
            <person name="Ju M."/>
            <person name="Zhao R."/>
            <person name="Li G."/>
            <person name="Mu C."/>
            <person name="Tian Q."/>
            <person name="Mei H."/>
            <person name="Zhang T."/>
            <person name="Gao T."/>
            <person name="Zhang H."/>
        </authorList>
    </citation>
    <scope>NUCLEOTIDE SEQUENCE</scope>
    <source>
        <strain evidence="2">KEN1</strain>
    </source>
</reference>
<dbReference type="EMBL" id="JACGWN010000010">
    <property type="protein sequence ID" value="KAL0427508.1"/>
    <property type="molecule type" value="Genomic_DNA"/>
</dbReference>
<sequence>RNNAKHGEIGFKTESIIFRICEHLHLLQKANLWKPYHWKAEQNAAEKLGNQVPKIALYKGIRLIFWEKPEEGWVKLNTDGASRGNPGVTGAGGIIRNHFGEVLLAFQEPSGITSNIQAELSALHRSLLICKERVYIRVWIELDALSVLKLLKKPLSGAWQYQVILQQIFSLLKSMKTKLSQKEMQTFLLIIDSLLSSSLSFTATNSEESLKELSELTPSTSPTSEMPNELCSSKTSSCPVSGCPLFSVLFFFFDERCPLYSLNSCFMLHYSNSPPFLLYRLNSQTATTASTIMTCA</sequence>
<dbReference type="AlphaFoldDB" id="A0AAW2VE36"/>
<dbReference type="PANTHER" id="PTHR47723:SF19">
    <property type="entry name" value="POLYNUCLEOTIDYL TRANSFERASE, RIBONUCLEASE H-LIKE SUPERFAMILY PROTEIN"/>
    <property type="match status" value="1"/>
</dbReference>
<accession>A0AAW2VE36</accession>
<dbReference type="InterPro" id="IPR036397">
    <property type="entry name" value="RNaseH_sf"/>
</dbReference>
<feature type="non-terminal residue" evidence="2">
    <location>
        <position position="1"/>
    </location>
</feature>
<comment type="caution">
    <text evidence="2">The sequence shown here is derived from an EMBL/GenBank/DDBJ whole genome shotgun (WGS) entry which is preliminary data.</text>
</comment>
<evidence type="ECO:0000259" key="1">
    <source>
        <dbReference type="PROSITE" id="PS50879"/>
    </source>
</evidence>
<dbReference type="SUPFAM" id="SSF53098">
    <property type="entry name" value="Ribonuclease H-like"/>
    <property type="match status" value="1"/>
</dbReference>
<dbReference type="GO" id="GO:0004523">
    <property type="term" value="F:RNA-DNA hybrid ribonuclease activity"/>
    <property type="evidence" value="ECO:0007669"/>
    <property type="project" value="InterPro"/>
</dbReference>
<reference evidence="2" key="1">
    <citation type="submission" date="2020-06" db="EMBL/GenBank/DDBJ databases">
        <authorList>
            <person name="Li T."/>
            <person name="Hu X."/>
            <person name="Zhang T."/>
            <person name="Song X."/>
            <person name="Zhang H."/>
            <person name="Dai N."/>
            <person name="Sheng W."/>
            <person name="Hou X."/>
            <person name="Wei L."/>
        </authorList>
    </citation>
    <scope>NUCLEOTIDE SEQUENCE</scope>
    <source>
        <strain evidence="2">KEN1</strain>
        <tissue evidence="2">Leaf</tissue>
    </source>
</reference>
<proteinExistence type="predicted"/>
<dbReference type="GO" id="GO:0003676">
    <property type="term" value="F:nucleic acid binding"/>
    <property type="evidence" value="ECO:0007669"/>
    <property type="project" value="InterPro"/>
</dbReference>
<feature type="domain" description="RNase H type-1" evidence="1">
    <location>
        <begin position="70"/>
        <end position="200"/>
    </location>
</feature>
<gene>
    <name evidence="2" type="ORF">Slati_2925600</name>
</gene>
<dbReference type="InterPro" id="IPR044730">
    <property type="entry name" value="RNase_H-like_dom_plant"/>
</dbReference>
<evidence type="ECO:0000313" key="2">
    <source>
        <dbReference type="EMBL" id="KAL0427508.1"/>
    </source>
</evidence>
<dbReference type="PANTHER" id="PTHR47723">
    <property type="entry name" value="OS05G0353850 PROTEIN"/>
    <property type="match status" value="1"/>
</dbReference>
<dbReference type="InterPro" id="IPR012337">
    <property type="entry name" value="RNaseH-like_sf"/>
</dbReference>
<dbReference type="Gene3D" id="3.30.420.10">
    <property type="entry name" value="Ribonuclease H-like superfamily/Ribonuclease H"/>
    <property type="match status" value="1"/>
</dbReference>
<dbReference type="InterPro" id="IPR053151">
    <property type="entry name" value="RNase_H-like"/>
</dbReference>
<dbReference type="PROSITE" id="PS50879">
    <property type="entry name" value="RNASE_H_1"/>
    <property type="match status" value="1"/>
</dbReference>